<evidence type="ECO:0000313" key="13">
    <source>
        <dbReference type="Proteomes" id="UP000663866"/>
    </source>
</evidence>
<evidence type="ECO:0000256" key="1">
    <source>
        <dbReference type="SAM" id="Phobius"/>
    </source>
</evidence>
<reference evidence="3" key="1">
    <citation type="submission" date="2021-02" db="EMBL/GenBank/DDBJ databases">
        <authorList>
            <person name="Nowell W R."/>
        </authorList>
    </citation>
    <scope>NUCLEOTIDE SEQUENCE</scope>
</reference>
<keyword evidence="1" id="KW-0812">Transmembrane</keyword>
<dbReference type="EMBL" id="CAJNRE010012476">
    <property type="protein sequence ID" value="CAF2110577.1"/>
    <property type="molecule type" value="Genomic_DNA"/>
</dbReference>
<comment type="caution">
    <text evidence="3">The sequence shown here is derived from an EMBL/GenBank/DDBJ whole genome shotgun (WGS) entry which is preliminary data.</text>
</comment>
<evidence type="ECO:0000313" key="9">
    <source>
        <dbReference type="EMBL" id="CAF3892399.1"/>
    </source>
</evidence>
<evidence type="ECO:0000313" key="10">
    <source>
        <dbReference type="EMBL" id="CAF4059613.1"/>
    </source>
</evidence>
<gene>
    <name evidence="8" type="ORF">BYL167_LOCUS2115</name>
    <name evidence="3" type="ORF">CJN711_LOCUS13468</name>
    <name evidence="11" type="ORF">GIL414_LOCUS66735</name>
    <name evidence="4" type="ORF">KQP761_LOCUS21749</name>
    <name evidence="7" type="ORF">MBJ925_LOCUS24080</name>
    <name evidence="10" type="ORF">OVN521_LOCUS18517</name>
    <name evidence="9" type="ORF">UXM345_LOCUS10077</name>
    <name evidence="5" type="ORF">WKI299_LOCUS13612</name>
    <name evidence="6" type="ORF">XDN619_LOCUS16496</name>
</gene>
<dbReference type="Proteomes" id="UP000663824">
    <property type="component" value="Unassembled WGS sequence"/>
</dbReference>
<evidence type="ECO:0000313" key="7">
    <source>
        <dbReference type="EMBL" id="CAF2110577.1"/>
    </source>
</evidence>
<feature type="transmembrane region" description="Helical" evidence="1">
    <location>
        <begin position="140"/>
        <end position="165"/>
    </location>
</feature>
<accession>A0A814YJH1</accession>
<feature type="chain" id="PRO_5036411162" evidence="2">
    <location>
        <begin position="22"/>
        <end position="201"/>
    </location>
</feature>
<feature type="signal peptide" evidence="2">
    <location>
        <begin position="1"/>
        <end position="21"/>
    </location>
</feature>
<evidence type="ECO:0000313" key="3">
    <source>
        <dbReference type="EMBL" id="CAF1230346.1"/>
    </source>
</evidence>
<dbReference type="EMBL" id="CAJOBH010000354">
    <property type="protein sequence ID" value="CAF3784606.1"/>
    <property type="molecule type" value="Genomic_DNA"/>
</dbReference>
<dbReference type="EMBL" id="CAJNRF010005157">
    <property type="protein sequence ID" value="CAF2067956.1"/>
    <property type="molecule type" value="Genomic_DNA"/>
</dbReference>
<keyword evidence="13" id="KW-1185">Reference proteome</keyword>
<keyword evidence="1" id="KW-0472">Membrane</keyword>
<dbReference type="EMBL" id="CAJNOV010005924">
    <property type="protein sequence ID" value="CAF1230346.1"/>
    <property type="molecule type" value="Genomic_DNA"/>
</dbReference>
<name>A0A814YJH1_9BILA</name>
<evidence type="ECO:0000313" key="5">
    <source>
        <dbReference type="EMBL" id="CAF2067956.1"/>
    </source>
</evidence>
<organism evidence="3 12">
    <name type="scientific">Rotaria magnacalcarata</name>
    <dbReference type="NCBI Taxonomy" id="392030"/>
    <lineage>
        <taxon>Eukaryota</taxon>
        <taxon>Metazoa</taxon>
        <taxon>Spiralia</taxon>
        <taxon>Gnathifera</taxon>
        <taxon>Rotifera</taxon>
        <taxon>Eurotatoria</taxon>
        <taxon>Bdelloidea</taxon>
        <taxon>Philodinida</taxon>
        <taxon>Philodinidae</taxon>
        <taxon>Rotaria</taxon>
    </lineage>
</organism>
<dbReference type="Proteomes" id="UP000663834">
    <property type="component" value="Unassembled WGS sequence"/>
</dbReference>
<keyword evidence="2" id="KW-0732">Signal</keyword>
<dbReference type="EMBL" id="CAJNRG010007007">
    <property type="protein sequence ID" value="CAF2090526.1"/>
    <property type="molecule type" value="Genomic_DNA"/>
</dbReference>
<dbReference type="Proteomes" id="UP000681720">
    <property type="component" value="Unassembled WGS sequence"/>
</dbReference>
<dbReference type="Proteomes" id="UP000663866">
    <property type="component" value="Unassembled WGS sequence"/>
</dbReference>
<evidence type="ECO:0000313" key="4">
    <source>
        <dbReference type="EMBL" id="CAF1596238.1"/>
    </source>
</evidence>
<dbReference type="EMBL" id="CAJOBJ010318264">
    <property type="protein sequence ID" value="CAF5170172.1"/>
    <property type="molecule type" value="Genomic_DNA"/>
</dbReference>
<dbReference type="Proteomes" id="UP000663887">
    <property type="component" value="Unassembled WGS sequence"/>
</dbReference>
<dbReference type="AlphaFoldDB" id="A0A814YJH1"/>
<dbReference type="Proteomes" id="UP000663855">
    <property type="component" value="Unassembled WGS sequence"/>
</dbReference>
<evidence type="ECO:0000313" key="6">
    <source>
        <dbReference type="EMBL" id="CAF2090526.1"/>
    </source>
</evidence>
<dbReference type="Proteomes" id="UP000681967">
    <property type="component" value="Unassembled WGS sequence"/>
</dbReference>
<dbReference type="EMBL" id="CAJOBF010000943">
    <property type="protein sequence ID" value="CAF3892399.1"/>
    <property type="molecule type" value="Genomic_DNA"/>
</dbReference>
<evidence type="ECO:0000313" key="11">
    <source>
        <dbReference type="EMBL" id="CAF5170172.1"/>
    </source>
</evidence>
<sequence>MDIVIVCLFVLLSASRYPCLATSCRTNCTNNEECWREALAYRSSELIEQLFSFSSLVVHVDTFQREHSSELNSSIGFINRTLESYLSAESTANNLTMDLLKTSKELLIDHCVNLTVEPIESMTQMPSLTCTPSSCAGNKLSFKVILIITILITSLMLVICIVQFFQTYKRAKASKPFSPRLATSNSTSINNTSVVSKSSSS</sequence>
<evidence type="ECO:0000313" key="8">
    <source>
        <dbReference type="EMBL" id="CAF3784606.1"/>
    </source>
</evidence>
<evidence type="ECO:0000256" key="2">
    <source>
        <dbReference type="SAM" id="SignalP"/>
    </source>
</evidence>
<dbReference type="EMBL" id="CAJNOW010011316">
    <property type="protein sequence ID" value="CAF1596238.1"/>
    <property type="molecule type" value="Genomic_DNA"/>
</dbReference>
<dbReference type="Proteomes" id="UP000663842">
    <property type="component" value="Unassembled WGS sequence"/>
</dbReference>
<keyword evidence="1" id="KW-1133">Transmembrane helix</keyword>
<protein>
    <submittedName>
        <fullName evidence="3">Uncharacterized protein</fullName>
    </submittedName>
</protein>
<proteinExistence type="predicted"/>
<evidence type="ECO:0000313" key="12">
    <source>
        <dbReference type="Proteomes" id="UP000663855"/>
    </source>
</evidence>
<dbReference type="Proteomes" id="UP000663856">
    <property type="component" value="Unassembled WGS sequence"/>
</dbReference>
<dbReference type="OrthoDB" id="10036271at2759"/>
<dbReference type="EMBL" id="CAJOBG010003373">
    <property type="protein sequence ID" value="CAF4059613.1"/>
    <property type="molecule type" value="Genomic_DNA"/>
</dbReference>